<comment type="caution">
    <text evidence="2">The sequence shown here is derived from an EMBL/GenBank/DDBJ whole genome shotgun (WGS) entry which is preliminary data.</text>
</comment>
<keyword evidence="1" id="KW-1133">Transmembrane helix</keyword>
<name>A0A4R8IHE8_9FLAO</name>
<dbReference type="OrthoDB" id="1264617at2"/>
<keyword evidence="1" id="KW-0472">Membrane</keyword>
<feature type="transmembrane region" description="Helical" evidence="1">
    <location>
        <begin position="5"/>
        <end position="21"/>
    </location>
</feature>
<reference evidence="2 3" key="1">
    <citation type="submission" date="2019-03" db="EMBL/GenBank/DDBJ databases">
        <title>Genomic Encyclopedia of Type Strains, Phase III (KMG-III): the genomes of soil and plant-associated and newly described type strains.</title>
        <authorList>
            <person name="Whitman W."/>
        </authorList>
    </citation>
    <scope>NUCLEOTIDE SEQUENCE [LARGE SCALE GENOMIC DNA]</scope>
    <source>
        <strain evidence="2 3">CGMCC 1.12802</strain>
    </source>
</reference>
<evidence type="ECO:0000256" key="1">
    <source>
        <dbReference type="SAM" id="Phobius"/>
    </source>
</evidence>
<gene>
    <name evidence="2" type="ORF">B0I22_0398</name>
</gene>
<proteinExistence type="predicted"/>
<evidence type="ECO:0000313" key="2">
    <source>
        <dbReference type="EMBL" id="TDX86285.1"/>
    </source>
</evidence>
<dbReference type="RefSeq" id="WP_133942910.1">
    <property type="nucleotide sequence ID" value="NZ_SOEO01000001.1"/>
</dbReference>
<feature type="transmembrane region" description="Helical" evidence="1">
    <location>
        <begin position="33"/>
        <end position="53"/>
    </location>
</feature>
<organism evidence="2 3">
    <name type="scientific">Epilithonimonas xixisoli</name>
    <dbReference type="NCBI Taxonomy" id="1476462"/>
    <lineage>
        <taxon>Bacteria</taxon>
        <taxon>Pseudomonadati</taxon>
        <taxon>Bacteroidota</taxon>
        <taxon>Flavobacteriia</taxon>
        <taxon>Flavobacteriales</taxon>
        <taxon>Weeksellaceae</taxon>
        <taxon>Chryseobacterium group</taxon>
        <taxon>Epilithonimonas</taxon>
    </lineage>
</organism>
<keyword evidence="3" id="KW-1185">Reference proteome</keyword>
<evidence type="ECO:0000313" key="3">
    <source>
        <dbReference type="Proteomes" id="UP000295313"/>
    </source>
</evidence>
<accession>A0A4R8IHE8</accession>
<dbReference type="Proteomes" id="UP000295313">
    <property type="component" value="Unassembled WGS sequence"/>
</dbReference>
<protein>
    <submittedName>
        <fullName evidence="2">Uncharacterized protein</fullName>
    </submittedName>
</protein>
<dbReference type="AlphaFoldDB" id="A0A4R8IHE8"/>
<dbReference type="EMBL" id="SOEO01000001">
    <property type="protein sequence ID" value="TDX86285.1"/>
    <property type="molecule type" value="Genomic_DNA"/>
</dbReference>
<sequence>MKKQLYFYAGLIILFVAYNFYKPVKDERLDAIINILFASVLFLYIAYIAYLVLKRIGKKDK</sequence>
<keyword evidence="1" id="KW-0812">Transmembrane</keyword>